<evidence type="ECO:0000313" key="3">
    <source>
        <dbReference type="EMBL" id="ARM85515.1"/>
    </source>
</evidence>
<organism evidence="3 5">
    <name type="scientific">Marinobacter salarius</name>
    <dbReference type="NCBI Taxonomy" id="1420917"/>
    <lineage>
        <taxon>Bacteria</taxon>
        <taxon>Pseudomonadati</taxon>
        <taxon>Pseudomonadota</taxon>
        <taxon>Gammaproteobacteria</taxon>
        <taxon>Pseudomonadales</taxon>
        <taxon>Marinobacteraceae</taxon>
        <taxon>Marinobacter</taxon>
    </lineage>
</organism>
<keyword evidence="1" id="KW-0732">Signal</keyword>
<dbReference type="Pfam" id="PF13511">
    <property type="entry name" value="DUF4124"/>
    <property type="match status" value="1"/>
</dbReference>
<reference evidence="3 5" key="2">
    <citation type="submission" date="2017-04" db="EMBL/GenBank/DDBJ databases">
        <title>Genome Sequence of Marinobacter salarius strain SMR5 Isolated from a culture of the Diatom Skeletonema marinoi.</title>
        <authorList>
            <person name="Topel M."/>
            <person name="Pinder M.I.M."/>
            <person name="Johansson O.N."/>
            <person name="Kourtchenko O."/>
            <person name="Godhe A."/>
            <person name="Clarke A.K."/>
        </authorList>
    </citation>
    <scope>NUCLEOTIDE SEQUENCE [LARGE SCALE GENOMIC DNA]</scope>
    <source>
        <strain evidence="3 5">SMR5</strain>
    </source>
</reference>
<evidence type="ECO:0000313" key="4">
    <source>
        <dbReference type="EMBL" id="SFM10553.1"/>
    </source>
</evidence>
<dbReference type="Proteomes" id="UP000199211">
    <property type="component" value="Unassembled WGS sequence"/>
</dbReference>
<evidence type="ECO:0000256" key="1">
    <source>
        <dbReference type="SAM" id="SignalP"/>
    </source>
</evidence>
<dbReference type="AlphaFoldDB" id="A0A1W6KDJ6"/>
<dbReference type="EMBL" id="CP020931">
    <property type="protein sequence ID" value="ARM85515.1"/>
    <property type="molecule type" value="Genomic_DNA"/>
</dbReference>
<keyword evidence="6" id="KW-1185">Reference proteome</keyword>
<dbReference type="InterPro" id="IPR025392">
    <property type="entry name" value="DUF4124"/>
</dbReference>
<accession>A0A1I4N5K8</accession>
<dbReference type="GeneID" id="77257405"/>
<feature type="signal peptide" evidence="1">
    <location>
        <begin position="1"/>
        <end position="21"/>
    </location>
</feature>
<feature type="chain" id="PRO_5044567035" description="DUF4124 domain-containing protein" evidence="1">
    <location>
        <begin position="22"/>
        <end position="176"/>
    </location>
</feature>
<accession>A0A1W6KDJ6</accession>
<feature type="domain" description="DUF4124" evidence="2">
    <location>
        <begin position="13"/>
        <end position="57"/>
    </location>
</feature>
<protein>
    <recommendedName>
        <fullName evidence="2">DUF4124 domain-containing protein</fullName>
    </recommendedName>
</protein>
<name>A0A1W6KDJ6_9GAMM</name>
<reference evidence="4 6" key="1">
    <citation type="submission" date="2016-10" db="EMBL/GenBank/DDBJ databases">
        <authorList>
            <person name="Varghese N."/>
            <person name="Submissions S."/>
        </authorList>
    </citation>
    <scope>NUCLEOTIDE SEQUENCE [LARGE SCALE GENOMIC DNA]</scope>
    <source>
        <strain evidence="4 6">DSM 26291</strain>
    </source>
</reference>
<evidence type="ECO:0000259" key="2">
    <source>
        <dbReference type="Pfam" id="PF13511"/>
    </source>
</evidence>
<evidence type="ECO:0000313" key="6">
    <source>
        <dbReference type="Proteomes" id="UP000199211"/>
    </source>
</evidence>
<sequence length="176" mass="18902">MNARFALLSGIVALAAFPVSAEVYRQVDAQGNVTYTDEPSEGTPAEEIKVKPVTTVTLPKLEAVREPERLREKVQQEGSVYDSVRFLAPGDDQAFHSGSGDVEFRVTSSPGLRGSHKYEVTLDGQPVGQSASGTVMVRNVFRGTHDAGVNIVDSNGVTVKSGETITFTIHRPSVNN</sequence>
<dbReference type="Proteomes" id="UP000193100">
    <property type="component" value="Chromosome"/>
</dbReference>
<evidence type="ECO:0000313" key="5">
    <source>
        <dbReference type="Proteomes" id="UP000193100"/>
    </source>
</evidence>
<dbReference type="RefSeq" id="WP_036203426.1">
    <property type="nucleotide sequence ID" value="NZ_CP020931.1"/>
</dbReference>
<gene>
    <name evidence="3" type="ORF">MARSALSMR5_03482</name>
    <name evidence="4" type="ORF">SAMN04487868_12951</name>
</gene>
<proteinExistence type="predicted"/>
<dbReference type="EMBL" id="FOTV01000029">
    <property type="protein sequence ID" value="SFM10553.1"/>
    <property type="molecule type" value="Genomic_DNA"/>
</dbReference>